<reference evidence="2 3" key="2">
    <citation type="journal article" date="2019" name="Int. J. Syst. Evol. Microbiol.">
        <title>Description and complete genome sequence of Bradyrhizobium amphicarpaeae sp. nov., harbouring photosystem and nitrogen-fixation genes.</title>
        <authorList>
            <person name="Bromfield E.S.P."/>
            <person name="Cloutier S."/>
            <person name="Nguyen H.D.T."/>
        </authorList>
    </citation>
    <scope>NUCLEOTIDE SEQUENCE [LARGE SCALE GENOMIC DNA]</scope>
    <source>
        <strain evidence="2 3">39S1MB</strain>
    </source>
</reference>
<dbReference type="RefSeq" id="WP_094891127.1">
    <property type="nucleotide sequence ID" value="NZ_CP029426.2"/>
</dbReference>
<accession>A0A2U8PZ15</accession>
<dbReference type="OrthoDB" id="8005151at2"/>
<protein>
    <submittedName>
        <fullName evidence="2">Uncharacterized protein</fullName>
    </submittedName>
</protein>
<dbReference type="Proteomes" id="UP000215884">
    <property type="component" value="Chromosome"/>
</dbReference>
<keyword evidence="3" id="KW-1185">Reference proteome</keyword>
<organism evidence="2 3">
    <name type="scientific">Bradyrhizobium amphicarpaeae</name>
    <dbReference type="NCBI Taxonomy" id="1404768"/>
    <lineage>
        <taxon>Bacteria</taxon>
        <taxon>Pseudomonadati</taxon>
        <taxon>Pseudomonadota</taxon>
        <taxon>Alphaproteobacteria</taxon>
        <taxon>Hyphomicrobiales</taxon>
        <taxon>Nitrobacteraceae</taxon>
        <taxon>Bradyrhizobium</taxon>
    </lineage>
</organism>
<keyword evidence="1" id="KW-1133">Transmembrane helix</keyword>
<dbReference type="AlphaFoldDB" id="A0A2U8PZ15"/>
<dbReference type="EMBL" id="CP029426">
    <property type="protein sequence ID" value="AWM02765.1"/>
    <property type="molecule type" value="Genomic_DNA"/>
</dbReference>
<proteinExistence type="predicted"/>
<reference evidence="2 3" key="1">
    <citation type="journal article" date="2017" name="Syst. Appl. Microbiol.">
        <title>Soybeans inoculated with root zone soils of Canadian native legumes harbour diverse and novel Bradyrhizobium spp. that possess agricultural potential.</title>
        <authorList>
            <person name="Bromfield E.S.P."/>
            <person name="Cloutier S."/>
            <person name="Tambong J.T."/>
            <person name="Tran Thi T.V."/>
        </authorList>
    </citation>
    <scope>NUCLEOTIDE SEQUENCE [LARGE SCALE GENOMIC DNA]</scope>
    <source>
        <strain evidence="2 3">39S1MB</strain>
    </source>
</reference>
<keyword evidence="1" id="KW-0812">Transmembrane</keyword>
<evidence type="ECO:0000313" key="2">
    <source>
        <dbReference type="EMBL" id="AWM02765.1"/>
    </source>
</evidence>
<evidence type="ECO:0000313" key="3">
    <source>
        <dbReference type="Proteomes" id="UP000215884"/>
    </source>
</evidence>
<gene>
    <name evidence="2" type="ORF">CIT40_23875</name>
</gene>
<feature type="transmembrane region" description="Helical" evidence="1">
    <location>
        <begin position="6"/>
        <end position="29"/>
    </location>
</feature>
<feature type="transmembrane region" description="Helical" evidence="1">
    <location>
        <begin position="41"/>
        <end position="58"/>
    </location>
</feature>
<dbReference type="KEGG" id="brq:CIT40_23875"/>
<feature type="transmembrane region" description="Helical" evidence="1">
    <location>
        <begin position="64"/>
        <end position="82"/>
    </location>
</feature>
<name>A0A2U8PZ15_9BRAD</name>
<sequence>MADLFASGRLVDFILVVVFLEAAALLVYWSRVRRGISPRDLLPNLCAGVFLLLALRATLAGSGWMLASVFLAAAGLAHLTDVTRRWRN</sequence>
<keyword evidence="1" id="KW-0472">Membrane</keyword>
<evidence type="ECO:0000256" key="1">
    <source>
        <dbReference type="SAM" id="Phobius"/>
    </source>
</evidence>